<comment type="caution">
    <text evidence="2">The sequence shown here is derived from an EMBL/GenBank/DDBJ whole genome shotgun (WGS) entry which is preliminary data.</text>
</comment>
<dbReference type="AlphaFoldDB" id="A0A8J7HWD6"/>
<reference evidence="2 3" key="1">
    <citation type="journal article" date="2021" name="Int. J. Syst. Evol. Microbiol.">
        <title>Amazonocrinis nigriterrae gen. nov., sp. nov., Atlanticothrix silvestris gen. nov., sp. nov. and Dendronalium phyllosphericum gen. nov., sp. nov., nostocacean cyanobacteria from Brazilian environments.</title>
        <authorList>
            <person name="Alvarenga D.O."/>
            <person name="Andreote A.P.D."/>
            <person name="Branco L.H.Z."/>
            <person name="Delbaje E."/>
            <person name="Cruz R.B."/>
            <person name="Varani A.M."/>
            <person name="Fiore M.F."/>
        </authorList>
    </citation>
    <scope>NUCLEOTIDE SEQUENCE [LARGE SCALE GENOMIC DNA]</scope>
    <source>
        <strain evidence="2 3">CENA67</strain>
    </source>
</reference>
<keyword evidence="1" id="KW-0732">Signal</keyword>
<feature type="chain" id="PRO_5035163132" evidence="1">
    <location>
        <begin position="29"/>
        <end position="202"/>
    </location>
</feature>
<feature type="signal peptide" evidence="1">
    <location>
        <begin position="1"/>
        <end position="28"/>
    </location>
</feature>
<gene>
    <name evidence="2" type="ORF">I8748_21495</name>
</gene>
<accession>A0A8J7HWD6</accession>
<evidence type="ECO:0000313" key="2">
    <source>
        <dbReference type="EMBL" id="MBH8564725.1"/>
    </source>
</evidence>
<protein>
    <submittedName>
        <fullName evidence="2">PEP-CTERM sorting domain-containing protein</fullName>
    </submittedName>
</protein>
<dbReference type="Proteomes" id="UP000632766">
    <property type="component" value="Unassembled WGS sequence"/>
</dbReference>
<proteinExistence type="predicted"/>
<organism evidence="2 3">
    <name type="scientific">Amazonocrinis nigriterrae CENA67</name>
    <dbReference type="NCBI Taxonomy" id="2794033"/>
    <lineage>
        <taxon>Bacteria</taxon>
        <taxon>Bacillati</taxon>
        <taxon>Cyanobacteriota</taxon>
        <taxon>Cyanophyceae</taxon>
        <taxon>Nostocales</taxon>
        <taxon>Nostocaceae</taxon>
        <taxon>Amazonocrinis</taxon>
        <taxon>Amazonocrinis nigriterrae</taxon>
    </lineage>
</organism>
<evidence type="ECO:0000256" key="1">
    <source>
        <dbReference type="SAM" id="SignalP"/>
    </source>
</evidence>
<name>A0A8J7HWD6_9NOST</name>
<evidence type="ECO:0000313" key="3">
    <source>
        <dbReference type="Proteomes" id="UP000632766"/>
    </source>
</evidence>
<sequence>MLKATFVTKFIALGLGLVTLCTATSAKAAVLTYQGDTTNQPTWRRTAPGDPPVLVSGERDGTMGMIVPYSVFQFVVEESGLYTFSSSVPGATSANDGAWDNFLVLYQDSFNPTKQLTNVLIANTTPNNGSPAFSRQLTAQRNYFLVTTGRRVNDFGTFTNTISGSGKIVAVPESDSILGTLAAVSAGLLVYQRKRASANIVN</sequence>
<dbReference type="EMBL" id="JAECZC010000050">
    <property type="protein sequence ID" value="MBH8564725.1"/>
    <property type="molecule type" value="Genomic_DNA"/>
</dbReference>
<keyword evidence="3" id="KW-1185">Reference proteome</keyword>